<evidence type="ECO:0000256" key="4">
    <source>
        <dbReference type="ARBA" id="ARBA00022823"/>
    </source>
</evidence>
<dbReference type="Gene3D" id="3.30.559.10">
    <property type="entry name" value="Chloramphenicol acetyltransferase-like domain"/>
    <property type="match status" value="1"/>
</dbReference>
<comment type="cofactor">
    <cofactor evidence="1 6">
        <name>(R)-lipoate</name>
        <dbReference type="ChEBI" id="CHEBI:83088"/>
    </cofactor>
</comment>
<protein>
    <recommendedName>
        <fullName evidence="6">Dihydrolipoamide acetyltransferase component of pyruvate dehydrogenase complex</fullName>
        <ecNumber evidence="6">2.3.1.-</ecNumber>
    </recommendedName>
</protein>
<dbReference type="Gene3D" id="4.10.320.10">
    <property type="entry name" value="E3-binding domain"/>
    <property type="match status" value="1"/>
</dbReference>
<dbReference type="SUPFAM" id="SSF51230">
    <property type="entry name" value="Single hybrid motif"/>
    <property type="match status" value="1"/>
</dbReference>
<evidence type="ECO:0000256" key="5">
    <source>
        <dbReference type="ARBA" id="ARBA00023315"/>
    </source>
</evidence>
<dbReference type="EC" id="2.3.1.-" evidence="6"/>
<feature type="domain" description="Lipoyl-binding" evidence="8">
    <location>
        <begin position="6"/>
        <end position="81"/>
    </location>
</feature>
<dbReference type="InterPro" id="IPR000089">
    <property type="entry name" value="Biotin_lipoyl"/>
</dbReference>
<evidence type="ECO:0000256" key="1">
    <source>
        <dbReference type="ARBA" id="ARBA00001938"/>
    </source>
</evidence>
<evidence type="ECO:0000256" key="7">
    <source>
        <dbReference type="SAM" id="MobiDB-lite"/>
    </source>
</evidence>
<dbReference type="EMBL" id="BAABLK010000027">
    <property type="protein sequence ID" value="GAA5227224.1"/>
    <property type="molecule type" value="Genomic_DNA"/>
</dbReference>
<evidence type="ECO:0000256" key="3">
    <source>
        <dbReference type="ARBA" id="ARBA00022679"/>
    </source>
</evidence>
<dbReference type="InterPro" id="IPR023213">
    <property type="entry name" value="CAT-like_dom_sf"/>
</dbReference>
<name>A0ABP9TK72_9MICC</name>
<dbReference type="SUPFAM" id="SSF52777">
    <property type="entry name" value="CoA-dependent acyltransferases"/>
    <property type="match status" value="1"/>
</dbReference>
<dbReference type="SUPFAM" id="SSF47005">
    <property type="entry name" value="Peripheral subunit-binding domain of 2-oxo acid dehydrogenase complex"/>
    <property type="match status" value="1"/>
</dbReference>
<proteinExistence type="inferred from homology"/>
<dbReference type="Pfam" id="PF00364">
    <property type="entry name" value="Biotin_lipoyl"/>
    <property type="match status" value="1"/>
</dbReference>
<dbReference type="PANTHER" id="PTHR43178">
    <property type="entry name" value="DIHYDROLIPOAMIDE ACETYLTRANSFERASE COMPONENT OF PYRUVATE DEHYDROGENASE COMPLEX"/>
    <property type="match status" value="1"/>
</dbReference>
<evidence type="ECO:0000313" key="11">
    <source>
        <dbReference type="Proteomes" id="UP001501257"/>
    </source>
</evidence>
<evidence type="ECO:0000259" key="9">
    <source>
        <dbReference type="PROSITE" id="PS51826"/>
    </source>
</evidence>
<feature type="region of interest" description="Disordered" evidence="7">
    <location>
        <begin position="85"/>
        <end position="240"/>
    </location>
</feature>
<dbReference type="RefSeq" id="WP_210101541.1">
    <property type="nucleotide sequence ID" value="NZ_BAABLK010000027.1"/>
</dbReference>
<comment type="similarity">
    <text evidence="2 6">Belongs to the 2-oxoacid dehydrogenase family.</text>
</comment>
<keyword evidence="3 6" id="KW-0808">Transferase</keyword>
<dbReference type="CDD" id="cd06849">
    <property type="entry name" value="lipoyl_domain"/>
    <property type="match status" value="1"/>
</dbReference>
<gene>
    <name evidence="10" type="ORF">GCM10025778_17570</name>
</gene>
<feature type="domain" description="Peripheral subunit-binding (PSBD)" evidence="9">
    <location>
        <begin position="172"/>
        <end position="209"/>
    </location>
</feature>
<evidence type="ECO:0000313" key="10">
    <source>
        <dbReference type="EMBL" id="GAA5227224.1"/>
    </source>
</evidence>
<evidence type="ECO:0000259" key="8">
    <source>
        <dbReference type="PROSITE" id="PS50968"/>
    </source>
</evidence>
<dbReference type="Proteomes" id="UP001501257">
    <property type="component" value="Unassembled WGS sequence"/>
</dbReference>
<keyword evidence="5 6" id="KW-0012">Acyltransferase</keyword>
<evidence type="ECO:0000256" key="2">
    <source>
        <dbReference type="ARBA" id="ARBA00007317"/>
    </source>
</evidence>
<reference evidence="11" key="1">
    <citation type="journal article" date="2019" name="Int. J. Syst. Evol. Microbiol.">
        <title>The Global Catalogue of Microorganisms (GCM) 10K type strain sequencing project: providing services to taxonomists for standard genome sequencing and annotation.</title>
        <authorList>
            <consortium name="The Broad Institute Genomics Platform"/>
            <consortium name="The Broad Institute Genome Sequencing Center for Infectious Disease"/>
            <person name="Wu L."/>
            <person name="Ma J."/>
        </authorList>
    </citation>
    <scope>NUCLEOTIDE SEQUENCE [LARGE SCALE GENOMIC DNA]</scope>
    <source>
        <strain evidence="11">JCM 18952</strain>
    </source>
</reference>
<dbReference type="PROSITE" id="PS51826">
    <property type="entry name" value="PSBD"/>
    <property type="match status" value="1"/>
</dbReference>
<dbReference type="PROSITE" id="PS50968">
    <property type="entry name" value="BIOTINYL_LIPOYL"/>
    <property type="match status" value="1"/>
</dbReference>
<feature type="compositionally biased region" description="Low complexity" evidence="7">
    <location>
        <begin position="218"/>
        <end position="234"/>
    </location>
</feature>
<dbReference type="Gene3D" id="2.40.50.100">
    <property type="match status" value="1"/>
</dbReference>
<evidence type="ECO:0000256" key="6">
    <source>
        <dbReference type="RuleBase" id="RU003423"/>
    </source>
</evidence>
<dbReference type="InterPro" id="IPR001078">
    <property type="entry name" value="2-oxoacid_DH_actylTfrase"/>
</dbReference>
<dbReference type="InterPro" id="IPR011053">
    <property type="entry name" value="Single_hybrid_motif"/>
</dbReference>
<dbReference type="Pfam" id="PF02817">
    <property type="entry name" value="E3_binding"/>
    <property type="match status" value="1"/>
</dbReference>
<comment type="caution">
    <text evidence="10">The sequence shown here is derived from an EMBL/GenBank/DDBJ whole genome shotgun (WGS) entry which is preliminary data.</text>
</comment>
<dbReference type="PANTHER" id="PTHR43178:SF5">
    <property type="entry name" value="LIPOAMIDE ACYLTRANSFERASE COMPONENT OF BRANCHED-CHAIN ALPHA-KETO ACID DEHYDROGENASE COMPLEX, MITOCHONDRIAL"/>
    <property type="match status" value="1"/>
</dbReference>
<sequence>MSITMEKLFNLPDLGEGLTESEILSWRVAEGDTVELNQVIAEVETAKAVVELPSPFSGVVKKLYEPVGAVVNVGKPIVSFEVAQAPGTSSPEAPRADAGAEKPQPTLVGYGAPTESSGRPARRARRTGAVSAQSPLNDEPVGSAAAAPPVQATDEVEAETRAEASRGIGHLRSSPPVRKLARDRGIDLQSVQGTGTKGLITREDVMHAAPGETSPDRSTSSKNAKAAPAPAPSSGDTRTPIRGVRKATAAAMVASAFTAPHVTVFLSVDVTETMALLERLRASKRFAGVKLTVTSLVAKVVTLSLARHRALNSQWDGENREIIEFGHVNLGLAAATERGLMVPVVHGAQRMDLAALAAAAGDLTHAAREGTITPPQLTGGTFSISNVGVFGIDAGTPILPPGQAGILAVGQVRKMPWEYQDEIALRQVMALSLSFDHRLVDGEQGASFLAEVGGILEDPGMLMGLI</sequence>
<keyword evidence="11" id="KW-1185">Reference proteome</keyword>
<dbReference type="InterPro" id="IPR050743">
    <property type="entry name" value="2-oxoacid_DH_E2_comp"/>
</dbReference>
<keyword evidence="4 6" id="KW-0450">Lipoyl</keyword>
<dbReference type="InterPro" id="IPR004167">
    <property type="entry name" value="PSBD"/>
</dbReference>
<dbReference type="InterPro" id="IPR003016">
    <property type="entry name" value="2-oxoA_DH_lipoyl-BS"/>
</dbReference>
<organism evidence="10 11">
    <name type="scientific">Paeniglutamicibacter antarcticus</name>
    <dbReference type="NCBI Taxonomy" id="494023"/>
    <lineage>
        <taxon>Bacteria</taxon>
        <taxon>Bacillati</taxon>
        <taxon>Actinomycetota</taxon>
        <taxon>Actinomycetes</taxon>
        <taxon>Micrococcales</taxon>
        <taxon>Micrococcaceae</taxon>
        <taxon>Paeniglutamicibacter</taxon>
    </lineage>
</organism>
<dbReference type="PROSITE" id="PS00189">
    <property type="entry name" value="LIPOYL"/>
    <property type="match status" value="1"/>
</dbReference>
<dbReference type="Pfam" id="PF00198">
    <property type="entry name" value="2-oxoacid_dh"/>
    <property type="match status" value="1"/>
</dbReference>
<dbReference type="InterPro" id="IPR036625">
    <property type="entry name" value="E3-bd_dom_sf"/>
</dbReference>
<accession>A0ABP9TK72</accession>